<accession>A0A8H7CTW7</accession>
<gene>
    <name evidence="1" type="ORF">MVEN_01329700</name>
</gene>
<dbReference type="AlphaFoldDB" id="A0A8H7CTW7"/>
<organism evidence="1 2">
    <name type="scientific">Mycena venus</name>
    <dbReference type="NCBI Taxonomy" id="2733690"/>
    <lineage>
        <taxon>Eukaryota</taxon>
        <taxon>Fungi</taxon>
        <taxon>Dikarya</taxon>
        <taxon>Basidiomycota</taxon>
        <taxon>Agaricomycotina</taxon>
        <taxon>Agaricomycetes</taxon>
        <taxon>Agaricomycetidae</taxon>
        <taxon>Agaricales</taxon>
        <taxon>Marasmiineae</taxon>
        <taxon>Mycenaceae</taxon>
        <taxon>Mycena</taxon>
    </lineage>
</organism>
<dbReference type="Proteomes" id="UP000620124">
    <property type="component" value="Unassembled WGS sequence"/>
</dbReference>
<proteinExistence type="predicted"/>
<comment type="caution">
    <text evidence="1">The sequence shown here is derived from an EMBL/GenBank/DDBJ whole genome shotgun (WGS) entry which is preliminary data.</text>
</comment>
<evidence type="ECO:0000313" key="1">
    <source>
        <dbReference type="EMBL" id="KAF7350259.1"/>
    </source>
</evidence>
<sequence length="379" mass="42276">MGPQISFHEAIVGPGPRPDSFSDALFFSSQRDVCNCGVRRIKACHALHAAALAAAWGAGTMLKVSNENAASCGLLDLIELMNAWWSESDRLSRPWGVAYFSHLRALAPVWLISVRPHYAPHWAAFLMGEALLATKGRKPPFALVFLLDLKILRRILSLTLHSNTHEDQLLLCGDDSPSMEELLMALEGSADKPGSGVLFRAMMPYAFHITQLCRQLWRTITGGHARLRPLSGSVVLQFMSSLSLIRAILSNLLVRADSLLAAVPPQQMSFVLENVTDDGMHPARLYTHARERTHLLRAQVRDMARLAVRALLRMFRRLPIVLHVPFPHYAEYLLADTEATAEQIVDPERMRDLATMAAQIKMMGYHLNIFSSENTTLLL</sequence>
<protein>
    <submittedName>
        <fullName evidence="1">Zn(2)-C6 fungal-type domain-containing protein</fullName>
    </submittedName>
</protein>
<dbReference type="EMBL" id="JACAZI010000010">
    <property type="protein sequence ID" value="KAF7350259.1"/>
    <property type="molecule type" value="Genomic_DNA"/>
</dbReference>
<dbReference type="OrthoDB" id="2861608at2759"/>
<keyword evidence="2" id="KW-1185">Reference proteome</keyword>
<reference evidence="1" key="1">
    <citation type="submission" date="2020-05" db="EMBL/GenBank/DDBJ databases">
        <title>Mycena genomes resolve the evolution of fungal bioluminescence.</title>
        <authorList>
            <person name="Tsai I.J."/>
        </authorList>
    </citation>
    <scope>NUCLEOTIDE SEQUENCE</scope>
    <source>
        <strain evidence="1">CCC161011</strain>
    </source>
</reference>
<evidence type="ECO:0000313" key="2">
    <source>
        <dbReference type="Proteomes" id="UP000620124"/>
    </source>
</evidence>
<name>A0A8H7CTW7_9AGAR</name>